<dbReference type="KEGG" id="phon:BH719_08705"/>
<dbReference type="InterPro" id="IPR036689">
    <property type="entry name" value="ESAT-6-like_sf"/>
</dbReference>
<keyword evidence="2" id="KW-1185">Reference proteome</keyword>
<organism evidence="1 2">
    <name type="scientific">Pauljensenia hongkongensis</name>
    <dbReference type="NCBI Taxonomy" id="178339"/>
    <lineage>
        <taxon>Bacteria</taxon>
        <taxon>Bacillati</taxon>
        <taxon>Actinomycetota</taxon>
        <taxon>Actinomycetes</taxon>
        <taxon>Actinomycetales</taxon>
        <taxon>Actinomycetaceae</taxon>
        <taxon>Pauljensenia</taxon>
    </lineage>
</organism>
<evidence type="ECO:0008006" key="3">
    <source>
        <dbReference type="Google" id="ProtNLM"/>
    </source>
</evidence>
<dbReference type="AlphaFoldDB" id="A0A1D8B437"/>
<name>A0A1D8B437_9ACTO</name>
<dbReference type="EMBL" id="CP017298">
    <property type="protein sequence ID" value="AOS47902.1"/>
    <property type="molecule type" value="Genomic_DNA"/>
</dbReference>
<dbReference type="Gene3D" id="1.10.287.1060">
    <property type="entry name" value="ESAT-6-like"/>
    <property type="match status" value="1"/>
</dbReference>
<sequence length="404" mass="44314">MADTGGIGTSLEVQTTSIDTRIPCNPDSVRDVAAWFYEAYSKVSDAVAEMTGNLLRNPEYWMGDAANAYEEMLGKLRLSAGKLADRHYRAYEVLRAYAQQLDYHYRDMETIRHDAEMLGLEIRDDYDIMCPPPLPPEPQEPARNATHAEWWTYDQDFLIWKGKKEEVLGYEELHRRVERVWSDLEEWVKKYLRPLQVESFTLLFAKYLDQEVQGVVDRPWQLALDAVDQGFARKAQMLELQMDKAAAEVGRQGKGASHVVRPVMDEAVKNALEARADFRAGRTRAQGVGTAVAGIGYATLAYDIATSDTPGQTALAQGAGMAAGTAVGSAVGSAVTGVAAGSGAPAAAVVGLGTATGVGVALIAAWAVTASVGAIYEKTVPLEWRERIDETFWHLPYHLGLANW</sequence>
<dbReference type="RefSeq" id="WP_009744472.1">
    <property type="nucleotide sequence ID" value="NZ_CP017298.1"/>
</dbReference>
<dbReference type="OrthoDB" id="3260842at2"/>
<evidence type="ECO:0000313" key="1">
    <source>
        <dbReference type="EMBL" id="AOS47902.1"/>
    </source>
</evidence>
<gene>
    <name evidence="1" type="ORF">BH719_08705</name>
</gene>
<dbReference type="STRING" id="178339.BH719_08705"/>
<accession>A0A1D8B437</accession>
<proteinExistence type="predicted"/>
<dbReference type="Proteomes" id="UP000095214">
    <property type="component" value="Chromosome"/>
</dbReference>
<evidence type="ECO:0000313" key="2">
    <source>
        <dbReference type="Proteomes" id="UP000095214"/>
    </source>
</evidence>
<dbReference type="SUPFAM" id="SSF140453">
    <property type="entry name" value="EsxAB dimer-like"/>
    <property type="match status" value="1"/>
</dbReference>
<reference evidence="1 2" key="1">
    <citation type="submission" date="2016-09" db="EMBL/GenBank/DDBJ databases">
        <title>Complete genome sequence of Actinomyces hongkongensis HKU8.</title>
        <authorList>
            <person name="Gao Y.-X."/>
            <person name="Zhou Y.-Y."/>
            <person name="Xie Y."/>
            <person name="Wang M."/>
            <person name="Wang S.-J."/>
            <person name="Shen S.-G."/>
        </authorList>
    </citation>
    <scope>NUCLEOTIDE SEQUENCE [LARGE SCALE GENOMIC DNA]</scope>
    <source>
        <strain evidence="1 2">HKU8</strain>
    </source>
</reference>
<protein>
    <recommendedName>
        <fullName evidence="3">WXG100 family type VII secretion target</fullName>
    </recommendedName>
</protein>